<evidence type="ECO:0000313" key="2">
    <source>
        <dbReference type="EMBL" id="BAD38297.1"/>
    </source>
</evidence>
<reference evidence="4" key="4">
    <citation type="journal article" date="2008" name="Nucleic Acids Res.">
        <title>The rice annotation project database (RAP-DB): 2008 update.</title>
        <authorList>
            <consortium name="The rice annotation project (RAP)"/>
        </authorList>
    </citation>
    <scope>GENOME REANNOTATION</scope>
    <source>
        <strain evidence="4">cv. Nipponbare</strain>
    </source>
</reference>
<organism evidence="3 4">
    <name type="scientific">Oryza sativa subsp. japonica</name>
    <name type="common">Rice</name>
    <dbReference type="NCBI Taxonomy" id="39947"/>
    <lineage>
        <taxon>Eukaryota</taxon>
        <taxon>Viridiplantae</taxon>
        <taxon>Streptophyta</taxon>
        <taxon>Embryophyta</taxon>
        <taxon>Tracheophyta</taxon>
        <taxon>Spermatophyta</taxon>
        <taxon>Magnoliopsida</taxon>
        <taxon>Liliopsida</taxon>
        <taxon>Poales</taxon>
        <taxon>Poaceae</taxon>
        <taxon>BOP clade</taxon>
        <taxon>Oryzoideae</taxon>
        <taxon>Oryzeae</taxon>
        <taxon>Oryzinae</taxon>
        <taxon>Oryza</taxon>
        <taxon>Oryza sativa</taxon>
    </lineage>
</organism>
<dbReference type="EMBL" id="AP006057">
    <property type="protein sequence ID" value="BAD38470.1"/>
    <property type="molecule type" value="Genomic_DNA"/>
</dbReference>
<feature type="region of interest" description="Disordered" evidence="1">
    <location>
        <begin position="102"/>
        <end position="134"/>
    </location>
</feature>
<accession>Q67TQ1</accession>
<reference evidence="4" key="3">
    <citation type="journal article" date="2005" name="Nature">
        <title>The map-based sequence of the rice genome.</title>
        <authorList>
            <consortium name="International rice genome sequencing project (IRGSP)"/>
            <person name="Matsumoto T."/>
            <person name="Wu J."/>
            <person name="Kanamori H."/>
            <person name="Katayose Y."/>
            <person name="Fujisawa M."/>
            <person name="Namiki N."/>
            <person name="Mizuno H."/>
            <person name="Yamamoto K."/>
            <person name="Antonio B.A."/>
            <person name="Baba T."/>
            <person name="Sakata K."/>
            <person name="Nagamura Y."/>
            <person name="Aoki H."/>
            <person name="Arikawa K."/>
            <person name="Arita K."/>
            <person name="Bito T."/>
            <person name="Chiden Y."/>
            <person name="Fujitsuka N."/>
            <person name="Fukunaka R."/>
            <person name="Hamada M."/>
            <person name="Harada C."/>
            <person name="Hayashi A."/>
            <person name="Hijishita S."/>
            <person name="Honda M."/>
            <person name="Hosokawa S."/>
            <person name="Ichikawa Y."/>
            <person name="Idonuma A."/>
            <person name="Iijima M."/>
            <person name="Ikeda M."/>
            <person name="Ikeno M."/>
            <person name="Ito K."/>
            <person name="Ito S."/>
            <person name="Ito T."/>
            <person name="Ito Y."/>
            <person name="Ito Y."/>
            <person name="Iwabuchi A."/>
            <person name="Kamiya K."/>
            <person name="Karasawa W."/>
            <person name="Kurita K."/>
            <person name="Katagiri S."/>
            <person name="Kikuta A."/>
            <person name="Kobayashi H."/>
            <person name="Kobayashi N."/>
            <person name="Machita K."/>
            <person name="Maehara T."/>
            <person name="Masukawa M."/>
            <person name="Mizubayashi T."/>
            <person name="Mukai Y."/>
            <person name="Nagasaki H."/>
            <person name="Nagata Y."/>
            <person name="Naito S."/>
            <person name="Nakashima M."/>
            <person name="Nakama Y."/>
            <person name="Nakamichi Y."/>
            <person name="Nakamura M."/>
            <person name="Meguro A."/>
            <person name="Negishi M."/>
            <person name="Ohta I."/>
            <person name="Ohta T."/>
            <person name="Okamoto M."/>
            <person name="Ono N."/>
            <person name="Saji S."/>
            <person name="Sakaguchi M."/>
            <person name="Sakai K."/>
            <person name="Shibata M."/>
            <person name="Shimokawa T."/>
            <person name="Song J."/>
            <person name="Takazaki Y."/>
            <person name="Terasawa K."/>
            <person name="Tsugane M."/>
            <person name="Tsuji K."/>
            <person name="Ueda S."/>
            <person name="Waki K."/>
            <person name="Yamagata H."/>
            <person name="Yamamoto M."/>
            <person name="Yamamoto S."/>
            <person name="Yamane H."/>
            <person name="Yoshiki S."/>
            <person name="Yoshihara R."/>
            <person name="Yukawa K."/>
            <person name="Zhong H."/>
            <person name="Yano M."/>
            <person name="Yuan Q."/>
            <person name="Ouyang S."/>
            <person name="Liu J."/>
            <person name="Jones K.M."/>
            <person name="Gansberger K."/>
            <person name="Moffat K."/>
            <person name="Hill J."/>
            <person name="Bera J."/>
            <person name="Fadrosh D."/>
            <person name="Jin S."/>
            <person name="Johri S."/>
            <person name="Kim M."/>
            <person name="Overton L."/>
            <person name="Reardon M."/>
            <person name="Tsitrin T."/>
            <person name="Vuong H."/>
            <person name="Weaver B."/>
            <person name="Ciecko A."/>
            <person name="Tallon L."/>
            <person name="Jackson J."/>
            <person name="Pai G."/>
            <person name="Aken S.V."/>
            <person name="Utterback T."/>
            <person name="Reidmuller S."/>
            <person name="Feldblyum T."/>
            <person name="Hsiao J."/>
            <person name="Zismann V."/>
            <person name="Iobst S."/>
            <person name="de Vazeille A.R."/>
            <person name="Buell C.R."/>
            <person name="Ying K."/>
            <person name="Li Y."/>
            <person name="Lu T."/>
            <person name="Huang Y."/>
            <person name="Zhao Q."/>
            <person name="Feng Q."/>
            <person name="Zhang L."/>
            <person name="Zhu J."/>
            <person name="Weng Q."/>
            <person name="Mu J."/>
            <person name="Lu Y."/>
            <person name="Fan D."/>
            <person name="Liu Y."/>
            <person name="Guan J."/>
            <person name="Zhang Y."/>
            <person name="Yu S."/>
            <person name="Liu X."/>
            <person name="Zhang Y."/>
            <person name="Hong G."/>
            <person name="Han B."/>
            <person name="Choisne N."/>
            <person name="Demange N."/>
            <person name="Orjeda G."/>
            <person name="Samain S."/>
            <person name="Cattolico L."/>
            <person name="Pelletier E."/>
            <person name="Couloux A."/>
            <person name="Segurens B."/>
            <person name="Wincker P."/>
            <person name="D'Hont A."/>
            <person name="Scarpelli C."/>
            <person name="Weissenbach J."/>
            <person name="Salanoubat M."/>
            <person name="Quetier F."/>
            <person name="Yu Y."/>
            <person name="Kim H.R."/>
            <person name="Rambo T."/>
            <person name="Currie J."/>
            <person name="Collura K."/>
            <person name="Luo M."/>
            <person name="Yang T."/>
            <person name="Ammiraju J.S.S."/>
            <person name="Engler F."/>
            <person name="Soderlund C."/>
            <person name="Wing R.A."/>
            <person name="Palmer L.E."/>
            <person name="de la Bastide M."/>
            <person name="Spiegel L."/>
            <person name="Nascimento L."/>
            <person name="Zutavern T."/>
            <person name="O'Shaughnessy A."/>
            <person name="Dike S."/>
            <person name="Dedhia N."/>
            <person name="Preston R."/>
            <person name="Balija V."/>
            <person name="McCombie W.R."/>
            <person name="Chow T."/>
            <person name="Chen H."/>
            <person name="Chung M."/>
            <person name="Chen C."/>
            <person name="Shaw J."/>
            <person name="Wu H."/>
            <person name="Hsiao K."/>
            <person name="Chao Y."/>
            <person name="Chu M."/>
            <person name="Cheng C."/>
            <person name="Hour A."/>
            <person name="Lee P."/>
            <person name="Lin S."/>
            <person name="Lin Y."/>
            <person name="Liou J."/>
            <person name="Liu S."/>
            <person name="Hsing Y."/>
            <person name="Raghuvanshi S."/>
            <person name="Mohanty A."/>
            <person name="Bharti A.K."/>
            <person name="Gaur A."/>
            <person name="Gupta V."/>
            <person name="Kumar D."/>
            <person name="Ravi V."/>
            <person name="Vij S."/>
            <person name="Kapur A."/>
            <person name="Khurana P."/>
            <person name="Khurana P."/>
            <person name="Khurana J.P."/>
            <person name="Tyagi A.K."/>
            <person name="Gaikwad K."/>
            <person name="Singh A."/>
            <person name="Dalal V."/>
            <person name="Srivastava S."/>
            <person name="Dixit A."/>
            <person name="Pal A.K."/>
            <person name="Ghazi I.A."/>
            <person name="Yadav M."/>
            <person name="Pandit A."/>
            <person name="Bhargava A."/>
            <person name="Sureshbabu K."/>
            <person name="Batra K."/>
            <person name="Sharma T.R."/>
            <person name="Mohapatra T."/>
            <person name="Singh N.K."/>
            <person name="Messing J."/>
            <person name="Nelson A.B."/>
            <person name="Fuks G."/>
            <person name="Kavchok S."/>
            <person name="Keizer G."/>
            <person name="Linton E."/>
            <person name="Llaca V."/>
            <person name="Song R."/>
            <person name="Tanyolac B."/>
            <person name="Young S."/>
            <person name="Ho-Il K."/>
            <person name="Hahn J.H."/>
            <person name="Sangsakoo G."/>
            <person name="Vanavichit A."/>
            <person name="de Mattos Luiz.A.T."/>
            <person name="Zimmer P.D."/>
            <person name="Malone G."/>
            <person name="Dellagostin O."/>
            <person name="de Oliveira A.C."/>
            <person name="Bevan M."/>
            <person name="Bancroft I."/>
            <person name="Minx P."/>
            <person name="Cordum H."/>
            <person name="Wilson R."/>
            <person name="Cheng Z."/>
            <person name="Jin W."/>
            <person name="Jiang J."/>
            <person name="Leong S.A."/>
            <person name="Iwama H."/>
            <person name="Gojobori T."/>
            <person name="Itoh T."/>
            <person name="Niimura Y."/>
            <person name="Fujii Y."/>
            <person name="Habara T."/>
            <person name="Sakai H."/>
            <person name="Sato Y."/>
            <person name="Wilson G."/>
            <person name="Kumar K."/>
            <person name="McCouch S."/>
            <person name="Juretic N."/>
            <person name="Hoen D."/>
            <person name="Wright S."/>
            <person name="Bruskiewich R."/>
            <person name="Bureau T."/>
            <person name="Miyao A."/>
            <person name="Hirochika H."/>
            <person name="Nishikawa T."/>
            <person name="Kadowaki K."/>
            <person name="Sugiura M."/>
            <person name="Burr B."/>
            <person name="Sasaki T."/>
        </authorList>
    </citation>
    <scope>NUCLEOTIDE SEQUENCE [LARGE SCALE GENOMIC DNA]</scope>
    <source>
        <strain evidence="4">cv. Nipponbare</strain>
    </source>
</reference>
<reference evidence="3" key="2">
    <citation type="submission" date="2002-11" db="EMBL/GenBank/DDBJ databases">
        <title>Oryza sativa nipponbare(GA3) genomic DNA, chromosome 9, BAC clone:B1342C04.</title>
        <authorList>
            <person name="Sasaki T."/>
            <person name="Matsumoto T."/>
            <person name="Katayose Y."/>
        </authorList>
    </citation>
    <scope>NUCLEOTIDE SEQUENCE</scope>
</reference>
<dbReference type="EMBL" id="AP005655">
    <property type="protein sequence ID" value="BAD38297.1"/>
    <property type="molecule type" value="Genomic_DNA"/>
</dbReference>
<dbReference type="AlphaFoldDB" id="Q67TQ1"/>
<dbReference type="Proteomes" id="UP000000763">
    <property type="component" value="Chromosome 9"/>
</dbReference>
<reference evidence="2" key="1">
    <citation type="submission" date="2002-08" db="EMBL/GenBank/DDBJ databases">
        <title>Oryza sativa nipponbare(GA3) genomic DNA, chromosome 9, PAC clone:P0025H07.</title>
        <authorList>
            <person name="Sasaki T."/>
            <person name="Matsumoto T."/>
            <person name="Katayose Y."/>
        </authorList>
    </citation>
    <scope>NUCLEOTIDE SEQUENCE</scope>
</reference>
<evidence type="ECO:0000313" key="4">
    <source>
        <dbReference type="Proteomes" id="UP000000763"/>
    </source>
</evidence>
<gene>
    <name evidence="3" type="ORF">B1342C04.32</name>
    <name evidence="2" type="ORF">P0025H07.51</name>
</gene>
<protein>
    <submittedName>
        <fullName evidence="3">Uncharacterized protein</fullName>
    </submittedName>
</protein>
<proteinExistence type="predicted"/>
<sequence length="134" mass="14293">MQAAAQGNGTARGESEIKTTGVRTAAKQSGGFAFSVRDVRACVQRQAKQRQPFSAGSACRVAVSCPRAARGHRIGAARRAEIVSPPRCCRATLARAFQRHGVVTNRSSGSDRKLPLPADAYNSRFPSPIDNINN</sequence>
<evidence type="ECO:0000256" key="1">
    <source>
        <dbReference type="SAM" id="MobiDB-lite"/>
    </source>
</evidence>
<name>Q67TQ1_ORYSJ</name>
<evidence type="ECO:0000313" key="3">
    <source>
        <dbReference type="EMBL" id="BAD38470.1"/>
    </source>
</evidence>
<feature type="region of interest" description="Disordered" evidence="1">
    <location>
        <begin position="1"/>
        <end position="22"/>
    </location>
</feature>